<feature type="domain" description="SRR1-like" evidence="4">
    <location>
        <begin position="72"/>
        <end position="111"/>
    </location>
</feature>
<proteinExistence type="inferred from homology"/>
<evidence type="ECO:0000313" key="5">
    <source>
        <dbReference type="EMBL" id="KAF9422688.1"/>
    </source>
</evidence>
<dbReference type="InterPro" id="IPR012942">
    <property type="entry name" value="SRR1-like"/>
</dbReference>
<accession>A0A835GR10</accession>
<dbReference type="Pfam" id="PF07985">
    <property type="entry name" value="SRR1"/>
    <property type="match status" value="1"/>
</dbReference>
<dbReference type="Proteomes" id="UP000648187">
    <property type="component" value="Unassembled WGS sequence"/>
</dbReference>
<dbReference type="EMBL" id="JACKWZ010000014">
    <property type="protein sequence ID" value="KAF9422688.1"/>
    <property type="molecule type" value="Genomic_DNA"/>
</dbReference>
<dbReference type="CDD" id="cd20271">
    <property type="entry name" value="Complex1_LYR_FMC1"/>
    <property type="match status" value="1"/>
</dbReference>
<organism evidence="5 6">
    <name type="scientific">Spodoptera exigua</name>
    <name type="common">Beet armyworm</name>
    <name type="synonym">Noctua fulgens</name>
    <dbReference type="NCBI Taxonomy" id="7107"/>
    <lineage>
        <taxon>Eukaryota</taxon>
        <taxon>Metazoa</taxon>
        <taxon>Ecdysozoa</taxon>
        <taxon>Arthropoda</taxon>
        <taxon>Hexapoda</taxon>
        <taxon>Insecta</taxon>
        <taxon>Pterygota</taxon>
        <taxon>Neoptera</taxon>
        <taxon>Endopterygota</taxon>
        <taxon>Lepidoptera</taxon>
        <taxon>Glossata</taxon>
        <taxon>Ditrysia</taxon>
        <taxon>Noctuoidea</taxon>
        <taxon>Noctuidae</taxon>
        <taxon>Amphipyrinae</taxon>
        <taxon>Spodoptera</taxon>
    </lineage>
</organism>
<reference evidence="5" key="1">
    <citation type="submission" date="2020-08" db="EMBL/GenBank/DDBJ databases">
        <title>Spodoptera exigua strain:BAW_Kor-Di-RS1 Genome sequencing and assembly.</title>
        <authorList>
            <person name="Kim J."/>
            <person name="Nam H.Y."/>
            <person name="Kwon M."/>
            <person name="Choi J.H."/>
            <person name="Cho S.R."/>
            <person name="Kim G.-H."/>
        </authorList>
    </citation>
    <scope>NUCLEOTIDE SEQUENCE</scope>
    <source>
        <strain evidence="5">BAW_Kor-Di-RS1</strain>
        <tissue evidence="5">Whole-body</tissue>
    </source>
</reference>
<gene>
    <name evidence="5" type="ORF">HW555_001682</name>
</gene>
<name>A0A835GR10_SPOEX</name>
<feature type="region of interest" description="Disordered" evidence="3">
    <location>
        <begin position="1"/>
        <end position="26"/>
    </location>
</feature>
<protein>
    <recommendedName>
        <fullName evidence="2">Protein FMC1 homolog</fullName>
    </recommendedName>
</protein>
<evidence type="ECO:0000256" key="2">
    <source>
        <dbReference type="ARBA" id="ARBA00013846"/>
    </source>
</evidence>
<evidence type="ECO:0000256" key="1">
    <source>
        <dbReference type="ARBA" id="ARBA00009058"/>
    </source>
</evidence>
<dbReference type="InterPro" id="IPR037667">
    <property type="entry name" value="FMC1_homologue"/>
</dbReference>
<evidence type="ECO:0000259" key="4">
    <source>
        <dbReference type="Pfam" id="PF07985"/>
    </source>
</evidence>
<keyword evidence="6" id="KW-1185">Reference proteome</keyword>
<comment type="caution">
    <text evidence="5">The sequence shown here is derived from an EMBL/GenBank/DDBJ whole genome shotgun (WGS) entry which is preliminary data.</text>
</comment>
<dbReference type="PANTHER" id="PTHR31716">
    <property type="entry name" value="PROTEIN FMC1 HOMOLOG"/>
    <property type="match status" value="1"/>
</dbReference>
<comment type="similarity">
    <text evidence="1">Belongs to the FMC1 family.</text>
</comment>
<evidence type="ECO:0000256" key="3">
    <source>
        <dbReference type="SAM" id="MobiDB-lite"/>
    </source>
</evidence>
<dbReference type="GO" id="GO:0005739">
    <property type="term" value="C:mitochondrion"/>
    <property type="evidence" value="ECO:0007669"/>
    <property type="project" value="TreeGrafter"/>
</dbReference>
<evidence type="ECO:0000313" key="6">
    <source>
        <dbReference type="Proteomes" id="UP000648187"/>
    </source>
</evidence>
<feature type="compositionally biased region" description="Basic and acidic residues" evidence="3">
    <location>
        <begin position="1"/>
        <end position="12"/>
    </location>
</feature>
<sequence length="220" mass="25606">MSKPEIDNDGFQKVKSKRVSRNKPTKIPSRDIQFDKIDIEIDVDKTIQRINCAIDDLRLSSYLEDVKNSVSSILKERKLIEIVCLGLGHIAECNISKYQLALLLCLKDHCIKMASISTKPALVTLRQLLSELRKQSSSSKLTENQMVQYIFREYRKYQTTDQQLCKAADEMHFRAKSYYDYLHHSRRYKEINAEFKGKGERSVEETARMVGFKMPHEPKP</sequence>
<feature type="compositionally biased region" description="Basic residues" evidence="3">
    <location>
        <begin position="14"/>
        <end position="24"/>
    </location>
</feature>
<dbReference type="PANTHER" id="PTHR31716:SF1">
    <property type="entry name" value="PROTEIN FMC1 HOMOLOG"/>
    <property type="match status" value="1"/>
</dbReference>
<dbReference type="AlphaFoldDB" id="A0A835GR10"/>